<evidence type="ECO:0000256" key="5">
    <source>
        <dbReference type="ARBA" id="ARBA00023136"/>
    </source>
</evidence>
<feature type="transmembrane region" description="Helical" evidence="6">
    <location>
        <begin position="87"/>
        <end position="107"/>
    </location>
</feature>
<keyword evidence="3 6" id="KW-0812">Transmembrane</keyword>
<dbReference type="GO" id="GO:0005886">
    <property type="term" value="C:plasma membrane"/>
    <property type="evidence" value="ECO:0007669"/>
    <property type="project" value="UniProtKB-SubCell"/>
</dbReference>
<evidence type="ECO:0000256" key="1">
    <source>
        <dbReference type="ARBA" id="ARBA00004651"/>
    </source>
</evidence>
<feature type="transmembrane region" description="Helical" evidence="6">
    <location>
        <begin position="57"/>
        <end position="80"/>
    </location>
</feature>
<dbReference type="OrthoDB" id="9809785at2"/>
<evidence type="ECO:0000256" key="3">
    <source>
        <dbReference type="ARBA" id="ARBA00022692"/>
    </source>
</evidence>
<keyword evidence="8" id="KW-1185">Reference proteome</keyword>
<dbReference type="CDD" id="cd06580">
    <property type="entry name" value="TM_PBP1_transp_TpRbsC_like"/>
    <property type="match status" value="1"/>
</dbReference>
<dbReference type="GO" id="GO:0022857">
    <property type="term" value="F:transmembrane transporter activity"/>
    <property type="evidence" value="ECO:0007669"/>
    <property type="project" value="InterPro"/>
</dbReference>
<keyword evidence="2" id="KW-1003">Cell membrane</keyword>
<evidence type="ECO:0000256" key="2">
    <source>
        <dbReference type="ARBA" id="ARBA00022475"/>
    </source>
</evidence>
<proteinExistence type="predicted"/>
<protein>
    <submittedName>
        <fullName evidence="7">ABC transporter permease</fullName>
    </submittedName>
</protein>
<dbReference type="AlphaFoldDB" id="A0A6C2D172"/>
<accession>A0A6C2D172</accession>
<sequence length="365" mass="38416">MSRLEARLEPSRAMMLASPLIAAAAMLVSGSLLFSFLGQEPLHAFYVYFIKPASTAYGIGELLLKATPLILCGVGLALGFRASVWNIGADGQLTVGAIAGGCVALYFQDVEAVWLVPLMLLAGALGGMAWAAIPALLRTRFNTSEILVSLMLVYVAYLLLSYLVHGPLRDPDGFNFPQSRMFHDAALLPLLFEGLRTNAAFPLSLVLVGGAWFFCARTFAGYRMQVSGMAPAAAAYAGFSEKRNVWLGFMLSGGLAGLAGVGEVAGPIGQLQSSVSPGYGFAAIIVAYVGRLHPLGVVLAAVLMSLLYIGGESAQMELQLPSAITGLFQGLLLFYLLAADLFIHYRFKPAARVSALPAASGGNAA</sequence>
<name>A0A6C2D172_9RHOO</name>
<keyword evidence="4 6" id="KW-1133">Transmembrane helix</keyword>
<keyword evidence="5 6" id="KW-0472">Membrane</keyword>
<feature type="transmembrane region" description="Helical" evidence="6">
    <location>
        <begin position="323"/>
        <end position="343"/>
    </location>
</feature>
<gene>
    <name evidence="7" type="ORF">ETQ85_09230</name>
</gene>
<evidence type="ECO:0000313" key="8">
    <source>
        <dbReference type="Proteomes" id="UP000389128"/>
    </source>
</evidence>
<organism evidence="7 8">
    <name type="scientific">Zoogloea oleivorans</name>
    <dbReference type="NCBI Taxonomy" id="1552750"/>
    <lineage>
        <taxon>Bacteria</taxon>
        <taxon>Pseudomonadati</taxon>
        <taxon>Pseudomonadota</taxon>
        <taxon>Betaproteobacteria</taxon>
        <taxon>Rhodocyclales</taxon>
        <taxon>Zoogloeaceae</taxon>
        <taxon>Zoogloea</taxon>
    </lineage>
</organism>
<feature type="transmembrane region" description="Helical" evidence="6">
    <location>
        <begin position="12"/>
        <end position="37"/>
    </location>
</feature>
<dbReference type="EMBL" id="SDKK01000007">
    <property type="protein sequence ID" value="TYC59731.1"/>
    <property type="molecule type" value="Genomic_DNA"/>
</dbReference>
<reference evidence="7 8" key="1">
    <citation type="submission" date="2019-01" db="EMBL/GenBank/DDBJ databases">
        <title>Zoogloea oleivorans genome sequencing and assembly.</title>
        <authorList>
            <person name="Tancsics A."/>
            <person name="Farkas M."/>
            <person name="Kriszt B."/>
            <person name="Maroti G."/>
            <person name="Horvath B."/>
        </authorList>
    </citation>
    <scope>NUCLEOTIDE SEQUENCE [LARGE SCALE GENOMIC DNA]</scope>
    <source>
        <strain evidence="7 8">Buc</strain>
    </source>
</reference>
<dbReference type="Pfam" id="PF02653">
    <property type="entry name" value="BPD_transp_2"/>
    <property type="match status" value="1"/>
</dbReference>
<evidence type="ECO:0000256" key="6">
    <source>
        <dbReference type="SAM" id="Phobius"/>
    </source>
</evidence>
<feature type="transmembrane region" description="Helical" evidence="6">
    <location>
        <begin position="278"/>
        <end position="311"/>
    </location>
</feature>
<dbReference type="InterPro" id="IPR001851">
    <property type="entry name" value="ABC_transp_permease"/>
</dbReference>
<dbReference type="PANTHER" id="PTHR47089:SF1">
    <property type="entry name" value="GUANOSINE ABC TRANSPORTER PERMEASE PROTEIN NUPP"/>
    <property type="match status" value="1"/>
</dbReference>
<comment type="caution">
    <text evidence="7">The sequence shown here is derived from an EMBL/GenBank/DDBJ whole genome shotgun (WGS) entry which is preliminary data.</text>
</comment>
<feature type="transmembrane region" description="Helical" evidence="6">
    <location>
        <begin position="113"/>
        <end position="137"/>
    </location>
</feature>
<feature type="transmembrane region" description="Helical" evidence="6">
    <location>
        <begin position="245"/>
        <end position="266"/>
    </location>
</feature>
<dbReference type="RefSeq" id="WP_148578751.1">
    <property type="nucleotide sequence ID" value="NZ_SDKK01000007.1"/>
</dbReference>
<evidence type="ECO:0000256" key="4">
    <source>
        <dbReference type="ARBA" id="ARBA00022989"/>
    </source>
</evidence>
<comment type="subcellular location">
    <subcellularLocation>
        <location evidence="1">Cell membrane</location>
        <topology evidence="1">Multi-pass membrane protein</topology>
    </subcellularLocation>
</comment>
<feature type="transmembrane region" description="Helical" evidence="6">
    <location>
        <begin position="199"/>
        <end position="215"/>
    </location>
</feature>
<dbReference type="PANTHER" id="PTHR47089">
    <property type="entry name" value="ABC TRANSPORTER, PERMEASE PROTEIN"/>
    <property type="match status" value="1"/>
</dbReference>
<feature type="transmembrane region" description="Helical" evidence="6">
    <location>
        <begin position="146"/>
        <end position="164"/>
    </location>
</feature>
<dbReference type="Proteomes" id="UP000389128">
    <property type="component" value="Unassembled WGS sequence"/>
</dbReference>
<evidence type="ECO:0000313" key="7">
    <source>
        <dbReference type="EMBL" id="TYC59731.1"/>
    </source>
</evidence>